<dbReference type="RefSeq" id="WP_151106419.1">
    <property type="nucleotide sequence ID" value="NZ_WAEM01000001.1"/>
</dbReference>
<sequence>MSRNNEKNIKKHNDKLHKEQDKAKKAIVVRKEKLKEIVKKFNENNISKNN</sequence>
<organism evidence="2 3">
    <name type="scientific">Flavobacterium luteum</name>
    <dbReference type="NCBI Taxonomy" id="2026654"/>
    <lineage>
        <taxon>Bacteria</taxon>
        <taxon>Pseudomonadati</taxon>
        <taxon>Bacteroidota</taxon>
        <taxon>Flavobacteriia</taxon>
        <taxon>Flavobacteriales</taxon>
        <taxon>Flavobacteriaceae</taxon>
        <taxon>Flavobacterium</taxon>
    </lineage>
</organism>
<evidence type="ECO:0000256" key="1">
    <source>
        <dbReference type="SAM" id="MobiDB-lite"/>
    </source>
</evidence>
<dbReference type="Proteomes" id="UP000490922">
    <property type="component" value="Unassembled WGS sequence"/>
</dbReference>
<dbReference type="AlphaFoldDB" id="A0A7J5AKR7"/>
<reference evidence="2 3" key="1">
    <citation type="submission" date="2019-09" db="EMBL/GenBank/DDBJ databases">
        <title>Flavobacterium sp. nov., isolated from glacier ice.</title>
        <authorList>
            <person name="Liu Q."/>
        </authorList>
    </citation>
    <scope>NUCLEOTIDE SEQUENCE [LARGE SCALE GENOMIC DNA]</scope>
    <source>
        <strain evidence="2 3">NBRC 112527</strain>
    </source>
</reference>
<evidence type="ECO:0000313" key="2">
    <source>
        <dbReference type="EMBL" id="KAB1158191.1"/>
    </source>
</evidence>
<dbReference type="OrthoDB" id="1373891at2"/>
<name>A0A7J5AKR7_9FLAO</name>
<evidence type="ECO:0000313" key="3">
    <source>
        <dbReference type="Proteomes" id="UP000490922"/>
    </source>
</evidence>
<gene>
    <name evidence="2" type="ORF">F6464_03665</name>
</gene>
<feature type="region of interest" description="Disordered" evidence="1">
    <location>
        <begin position="1"/>
        <end position="24"/>
    </location>
</feature>
<comment type="caution">
    <text evidence="2">The sequence shown here is derived from an EMBL/GenBank/DDBJ whole genome shotgun (WGS) entry which is preliminary data.</text>
</comment>
<dbReference type="EMBL" id="WAEM01000001">
    <property type="protein sequence ID" value="KAB1158191.1"/>
    <property type="molecule type" value="Genomic_DNA"/>
</dbReference>
<protein>
    <submittedName>
        <fullName evidence="2">Uncharacterized protein</fullName>
    </submittedName>
</protein>
<accession>A0A7J5AKR7</accession>
<keyword evidence="3" id="KW-1185">Reference proteome</keyword>
<proteinExistence type="predicted"/>